<evidence type="ECO:0000313" key="2">
    <source>
        <dbReference type="EMBL" id="CAG6491122.1"/>
    </source>
</evidence>
<dbReference type="EMBL" id="HBUE01117993">
    <property type="protein sequence ID" value="CAG6491121.1"/>
    <property type="molecule type" value="Transcribed_RNA"/>
</dbReference>
<sequence>MMVSFLPSFLHGDAGLMPKSASSSQPPSPSSFSELVSESGSGVNDCICGRSSYSNAIAGQVICRWKRTVVYASASPFLIALSKPILARTRGVTLDTNPEHWLGNEARALFSRPKVQNITFQHHHRKKKIPQNLVSSPNTLAKARGSRAKLF</sequence>
<name>A0A8D8CHA7_CULPI</name>
<dbReference type="EMBL" id="HBUE01117994">
    <property type="protein sequence ID" value="CAG6491122.1"/>
    <property type="molecule type" value="Transcribed_RNA"/>
</dbReference>
<proteinExistence type="predicted"/>
<protein>
    <submittedName>
        <fullName evidence="2">(northern house mosquito) hypothetical protein</fullName>
    </submittedName>
</protein>
<feature type="compositionally biased region" description="Low complexity" evidence="1">
    <location>
        <begin position="18"/>
        <end position="36"/>
    </location>
</feature>
<feature type="region of interest" description="Disordered" evidence="1">
    <location>
        <begin position="17"/>
        <end position="36"/>
    </location>
</feature>
<dbReference type="AlphaFoldDB" id="A0A8D8CHA7"/>
<accession>A0A8D8CHA7</accession>
<reference evidence="2" key="1">
    <citation type="submission" date="2021-05" db="EMBL/GenBank/DDBJ databases">
        <authorList>
            <person name="Alioto T."/>
            <person name="Alioto T."/>
            <person name="Gomez Garrido J."/>
        </authorList>
    </citation>
    <scope>NUCLEOTIDE SEQUENCE</scope>
</reference>
<organism evidence="2">
    <name type="scientific">Culex pipiens</name>
    <name type="common">House mosquito</name>
    <dbReference type="NCBI Taxonomy" id="7175"/>
    <lineage>
        <taxon>Eukaryota</taxon>
        <taxon>Metazoa</taxon>
        <taxon>Ecdysozoa</taxon>
        <taxon>Arthropoda</taxon>
        <taxon>Hexapoda</taxon>
        <taxon>Insecta</taxon>
        <taxon>Pterygota</taxon>
        <taxon>Neoptera</taxon>
        <taxon>Endopterygota</taxon>
        <taxon>Diptera</taxon>
        <taxon>Nematocera</taxon>
        <taxon>Culicoidea</taxon>
        <taxon>Culicidae</taxon>
        <taxon>Culicinae</taxon>
        <taxon>Culicini</taxon>
        <taxon>Culex</taxon>
        <taxon>Culex</taxon>
    </lineage>
</organism>
<evidence type="ECO:0000256" key="1">
    <source>
        <dbReference type="SAM" id="MobiDB-lite"/>
    </source>
</evidence>